<organism evidence="1">
    <name type="scientific">hydrothermal vent metagenome</name>
    <dbReference type="NCBI Taxonomy" id="652676"/>
    <lineage>
        <taxon>unclassified sequences</taxon>
        <taxon>metagenomes</taxon>
        <taxon>ecological metagenomes</taxon>
    </lineage>
</organism>
<dbReference type="Pfam" id="PF12059">
    <property type="entry name" value="DUF3540"/>
    <property type="match status" value="1"/>
</dbReference>
<proteinExistence type="predicted"/>
<dbReference type="EMBL" id="UOFN01000061">
    <property type="protein sequence ID" value="VAW76604.1"/>
    <property type="molecule type" value="Genomic_DNA"/>
</dbReference>
<dbReference type="InterPro" id="IPR021927">
    <property type="entry name" value="DUF3540"/>
</dbReference>
<dbReference type="AlphaFoldDB" id="A0A3B0Z5K2"/>
<evidence type="ECO:0000313" key="1">
    <source>
        <dbReference type="EMBL" id="VAW76604.1"/>
    </source>
</evidence>
<protein>
    <recommendedName>
        <fullName evidence="2">DUF3540 domain-containing protein</fullName>
    </recommendedName>
</protein>
<accession>A0A3B0Z5K2</accession>
<sequence>MPHTARKLETGSGIYHATGVVTSALEGAWMVSIDDTVLETRRAVSCLVQPETGDRVLVSISTLSGEAFMIAVLERPESSAVVLQVEGELKLSAPKGRISLSSSHGMNFTTPKDLTMKTESIDISAKKANIFFGGLSYLGHKVLVQLEKSRFVSGLLESIVDHVYQTNRTSHRVVDDMEQVRAGQIDYQASKNMNLRGKNTLLTAEELVKLDGGQIHLG</sequence>
<evidence type="ECO:0008006" key="2">
    <source>
        <dbReference type="Google" id="ProtNLM"/>
    </source>
</evidence>
<name>A0A3B0Z5K2_9ZZZZ</name>
<reference evidence="1" key="1">
    <citation type="submission" date="2018-06" db="EMBL/GenBank/DDBJ databases">
        <authorList>
            <person name="Zhirakovskaya E."/>
        </authorList>
    </citation>
    <scope>NUCLEOTIDE SEQUENCE</scope>
</reference>
<gene>
    <name evidence="1" type="ORF">MNBD_GAMMA15-455</name>
</gene>